<name>A0A1N6MRJ1_9GAMM</name>
<evidence type="ECO:0000256" key="1">
    <source>
        <dbReference type="SAM" id="Phobius"/>
    </source>
</evidence>
<reference evidence="2 5" key="3">
    <citation type="journal article" date="2017" name="Nat. Microbiol.">
        <title>Natural product diversity associated with the nematode symbionts Photorhabdus and Xenorhabdus.</title>
        <authorList>
            <person name="Tobias N.J."/>
            <person name="Wolff H."/>
            <person name="Djahanschiri B."/>
            <person name="Grundmann F."/>
            <person name="Kronenwerth M."/>
            <person name="Shi Y.M."/>
            <person name="Simonyi S."/>
            <person name="Grun P."/>
            <person name="Shapiro-Ilan D."/>
            <person name="Pidot S.J."/>
            <person name="Stinear T.P."/>
            <person name="Ebersberger I."/>
            <person name="Bode H.B."/>
        </authorList>
    </citation>
    <scope>NUCLEOTIDE SEQUENCE [LARGE SCALE GENOMIC DNA]</scope>
    <source>
        <strain evidence="2 5">DSM 16336</strain>
    </source>
</reference>
<reference evidence="4" key="2">
    <citation type="submission" date="2016-12" db="EMBL/GenBank/DDBJ databases">
        <authorList>
            <person name="Gaudriault S."/>
        </authorList>
    </citation>
    <scope>NUCLEOTIDE SEQUENCE [LARGE SCALE GENOMIC DNA]</scope>
    <source>
        <strain evidence="4">HGB1681 (deposited as PTA-6826 in the American Type Culture Collection)</strain>
    </source>
</reference>
<sequence length="55" mass="6838">MYDGIKLFSINLYVFFSFVFYFMRFLAIYIYLFINNLLGFFDILFIVFWLGFNIF</sequence>
<dbReference type="Proteomes" id="UP000196435">
    <property type="component" value="Unassembled WGS sequence"/>
</dbReference>
<feature type="transmembrane region" description="Helical" evidence="1">
    <location>
        <begin position="12"/>
        <end position="31"/>
    </location>
</feature>
<dbReference type="EMBL" id="NIBU01000002">
    <property type="protein sequence ID" value="PHM38474.1"/>
    <property type="molecule type" value="Genomic_DNA"/>
</dbReference>
<reference evidence="3" key="1">
    <citation type="submission" date="2016-12" db="EMBL/GenBank/DDBJ databases">
        <authorList>
            <person name="Song W.-J."/>
            <person name="Kurnit D.M."/>
        </authorList>
    </citation>
    <scope>NUCLEOTIDE SEQUENCE [LARGE SCALE GENOMIC DNA]</scope>
    <source>
        <strain evidence="3">HGB1681</strain>
    </source>
</reference>
<dbReference type="Proteomes" id="UP000224871">
    <property type="component" value="Unassembled WGS sequence"/>
</dbReference>
<keyword evidence="1" id="KW-0472">Membrane</keyword>
<evidence type="ECO:0000313" key="5">
    <source>
        <dbReference type="Proteomes" id="UP000224871"/>
    </source>
</evidence>
<feature type="transmembrane region" description="Helical" evidence="1">
    <location>
        <begin position="37"/>
        <end position="54"/>
    </location>
</feature>
<organism evidence="3 4">
    <name type="scientific">Xenorhabdus innexi</name>
    <dbReference type="NCBI Taxonomy" id="290109"/>
    <lineage>
        <taxon>Bacteria</taxon>
        <taxon>Pseudomonadati</taxon>
        <taxon>Pseudomonadota</taxon>
        <taxon>Gammaproteobacteria</taxon>
        <taxon>Enterobacterales</taxon>
        <taxon>Morganellaceae</taxon>
        <taxon>Xenorhabdus</taxon>
    </lineage>
</organism>
<dbReference type="AlphaFoldDB" id="A0A1N6MRJ1"/>
<accession>A0A1N6MRJ1</accession>
<keyword evidence="5" id="KW-1185">Reference proteome</keyword>
<gene>
    <name evidence="2" type="ORF">Xinn_00171</name>
    <name evidence="3" type="ORF">XIS1_1180019</name>
</gene>
<evidence type="ECO:0000313" key="2">
    <source>
        <dbReference type="EMBL" id="PHM38474.1"/>
    </source>
</evidence>
<protein>
    <submittedName>
        <fullName evidence="3">Uncharacterized protein</fullName>
    </submittedName>
</protein>
<keyword evidence="1" id="KW-1133">Transmembrane helix</keyword>
<evidence type="ECO:0000313" key="3">
    <source>
        <dbReference type="EMBL" id="SIP71466.1"/>
    </source>
</evidence>
<keyword evidence="1" id="KW-0812">Transmembrane</keyword>
<proteinExistence type="predicted"/>
<dbReference type="EMBL" id="FTLG01000022">
    <property type="protein sequence ID" value="SIP71466.1"/>
    <property type="molecule type" value="Genomic_DNA"/>
</dbReference>
<evidence type="ECO:0000313" key="4">
    <source>
        <dbReference type="Proteomes" id="UP000196435"/>
    </source>
</evidence>